<feature type="transmembrane region" description="Helical" evidence="1">
    <location>
        <begin position="174"/>
        <end position="192"/>
    </location>
</feature>
<evidence type="ECO:0000256" key="1">
    <source>
        <dbReference type="SAM" id="Phobius"/>
    </source>
</evidence>
<protein>
    <recommendedName>
        <fullName evidence="4">CPBP family intramembrane metalloprotease</fullName>
    </recommendedName>
</protein>
<keyword evidence="1" id="KW-1133">Transmembrane helix</keyword>
<keyword evidence="1" id="KW-0472">Membrane</keyword>
<name>A0A7Y2E6Z4_UNCEI</name>
<evidence type="ECO:0008006" key="4">
    <source>
        <dbReference type="Google" id="ProtNLM"/>
    </source>
</evidence>
<gene>
    <name evidence="2" type="ORF">HKN21_06355</name>
</gene>
<keyword evidence="1" id="KW-0812">Transmembrane</keyword>
<comment type="caution">
    <text evidence="2">The sequence shown here is derived from an EMBL/GenBank/DDBJ whole genome shotgun (WGS) entry which is preliminary data.</text>
</comment>
<feature type="transmembrane region" description="Helical" evidence="1">
    <location>
        <begin position="57"/>
        <end position="78"/>
    </location>
</feature>
<dbReference type="AlphaFoldDB" id="A0A7Y2E6Z4"/>
<accession>A0A7Y2E6Z4</accession>
<dbReference type="EMBL" id="JABDJR010000239">
    <property type="protein sequence ID" value="NNF06363.1"/>
    <property type="molecule type" value="Genomic_DNA"/>
</dbReference>
<feature type="transmembrane region" description="Helical" evidence="1">
    <location>
        <begin position="131"/>
        <end position="162"/>
    </location>
</feature>
<reference evidence="2 3" key="1">
    <citation type="submission" date="2020-03" db="EMBL/GenBank/DDBJ databases">
        <title>Metabolic flexibility allows generalist bacteria to become dominant in a frequently disturbed ecosystem.</title>
        <authorList>
            <person name="Chen Y.-J."/>
            <person name="Leung P.M."/>
            <person name="Bay S.K."/>
            <person name="Hugenholtz P."/>
            <person name="Kessler A.J."/>
            <person name="Shelley G."/>
            <person name="Waite D.W."/>
            <person name="Cook P.L."/>
            <person name="Greening C."/>
        </authorList>
    </citation>
    <scope>NUCLEOTIDE SEQUENCE [LARGE SCALE GENOMIC DNA]</scope>
    <source>
        <strain evidence="2">SS_bin_28</strain>
    </source>
</reference>
<evidence type="ECO:0000313" key="3">
    <source>
        <dbReference type="Proteomes" id="UP000547674"/>
    </source>
</evidence>
<sequence length="193" mass="21682">MSLSFLLRAAAPYLAVGIVMGVFHNAWLAILVYHLQIVVWAVLTMPKLRFRVGARELLWAAASVVTGPLIYVLLPHVISLELSDWLLRNSITKTHLAILIPYYGILHPFLEQVHWAPLRRAHPSSHLLFSGYHILVLASLFTAPWLMATFVSLAVVSAFWLYLEKRLGGLGAPFISHAFADLGMVIAAWFRFQ</sequence>
<evidence type="ECO:0000313" key="2">
    <source>
        <dbReference type="EMBL" id="NNF06363.1"/>
    </source>
</evidence>
<proteinExistence type="predicted"/>
<dbReference type="Proteomes" id="UP000547674">
    <property type="component" value="Unassembled WGS sequence"/>
</dbReference>
<organism evidence="2 3">
    <name type="scientific">Eiseniibacteriota bacterium</name>
    <dbReference type="NCBI Taxonomy" id="2212470"/>
    <lineage>
        <taxon>Bacteria</taxon>
        <taxon>Candidatus Eiseniibacteriota</taxon>
    </lineage>
</organism>